<keyword evidence="2" id="KW-1185">Reference proteome</keyword>
<sequence>MSHVVRDPYSFQILEPGATHSADGRKLPENWAEGVAHCVAMAGARSSGKSLYIAVLVKQLELLANEHDRSVLPVDQSTADRYHDNYEVPLFEEMKHMDTTPSGANLDAYQSDPFIFSLGEWLDPEGVLRTNYLVIRDVAGEDLENLQTDTSYLNFFQHADLVVFLFDPLRVPSVSNFLHGFITDEAATGGDPETVFANLMTLLGPARPKLAIAVSKFDTLQKLEELDQGDWKLIMGNVGAAFRRDTGIGFDWTDAFVLNQEVRSLLQYIKADNLYHQIISQYREAEPDSYHFFAVSALGESTQGERVSRLGIAPYRVLDPIRWLLSPRYVFPSQ</sequence>
<organism evidence="1 2">
    <name type="scientific">Corynebacterium breve</name>
    <dbReference type="NCBI Taxonomy" id="3049799"/>
    <lineage>
        <taxon>Bacteria</taxon>
        <taxon>Bacillati</taxon>
        <taxon>Actinomycetota</taxon>
        <taxon>Actinomycetes</taxon>
        <taxon>Mycobacteriales</taxon>
        <taxon>Corynebacteriaceae</taxon>
        <taxon>Corynebacterium</taxon>
    </lineage>
</organism>
<dbReference type="RefSeq" id="WP_284824832.1">
    <property type="nucleotide sequence ID" value="NZ_CP126969.1"/>
</dbReference>
<protein>
    <recommendedName>
        <fullName evidence="3">ATP-binding protein</fullName>
    </recommendedName>
</protein>
<evidence type="ECO:0000313" key="1">
    <source>
        <dbReference type="EMBL" id="WIM67615.1"/>
    </source>
</evidence>
<accession>A0ABY8VFS2</accession>
<evidence type="ECO:0000313" key="2">
    <source>
        <dbReference type="Proteomes" id="UP001225598"/>
    </source>
</evidence>
<name>A0ABY8VFS2_9CORY</name>
<evidence type="ECO:0008006" key="3">
    <source>
        <dbReference type="Google" id="ProtNLM"/>
    </source>
</evidence>
<gene>
    <name evidence="1" type="ORF">QP027_11100</name>
</gene>
<dbReference type="EMBL" id="CP126969">
    <property type="protein sequence ID" value="WIM67615.1"/>
    <property type="molecule type" value="Genomic_DNA"/>
</dbReference>
<reference evidence="1 2" key="1">
    <citation type="submission" date="2023-05" db="EMBL/GenBank/DDBJ databases">
        <title>Corynebacterium suedekumii sp. nov. and Corynebacterium breve sp. nov. isolated from raw cow's milk.</title>
        <authorList>
            <person name="Baer M.K."/>
            <person name="Mehl L."/>
            <person name="Hellmuth R."/>
            <person name="Marke G."/>
            <person name="Lipski A."/>
        </authorList>
    </citation>
    <scope>NUCLEOTIDE SEQUENCE [LARGE SCALE GENOMIC DNA]</scope>
    <source>
        <strain evidence="1 2">R4</strain>
    </source>
</reference>
<proteinExistence type="predicted"/>
<dbReference type="Proteomes" id="UP001225598">
    <property type="component" value="Chromosome"/>
</dbReference>